<organism evidence="1 2">
    <name type="scientific">Auriscalpium vulgare</name>
    <dbReference type="NCBI Taxonomy" id="40419"/>
    <lineage>
        <taxon>Eukaryota</taxon>
        <taxon>Fungi</taxon>
        <taxon>Dikarya</taxon>
        <taxon>Basidiomycota</taxon>
        <taxon>Agaricomycotina</taxon>
        <taxon>Agaricomycetes</taxon>
        <taxon>Russulales</taxon>
        <taxon>Auriscalpiaceae</taxon>
        <taxon>Auriscalpium</taxon>
    </lineage>
</organism>
<accession>A0ACB8RUF9</accession>
<proteinExistence type="predicted"/>
<gene>
    <name evidence="1" type="ORF">FA95DRAFT_1558777</name>
</gene>
<reference evidence="1" key="2">
    <citation type="journal article" date="2022" name="New Phytol.">
        <title>Evolutionary transition to the ectomycorrhizal habit in the genomes of a hyperdiverse lineage of mushroom-forming fungi.</title>
        <authorList>
            <person name="Looney B."/>
            <person name="Miyauchi S."/>
            <person name="Morin E."/>
            <person name="Drula E."/>
            <person name="Courty P.E."/>
            <person name="Kohler A."/>
            <person name="Kuo A."/>
            <person name="LaButti K."/>
            <person name="Pangilinan J."/>
            <person name="Lipzen A."/>
            <person name="Riley R."/>
            <person name="Andreopoulos W."/>
            <person name="He G."/>
            <person name="Johnson J."/>
            <person name="Nolan M."/>
            <person name="Tritt A."/>
            <person name="Barry K.W."/>
            <person name="Grigoriev I.V."/>
            <person name="Nagy L.G."/>
            <person name="Hibbett D."/>
            <person name="Henrissat B."/>
            <person name="Matheny P.B."/>
            <person name="Labbe J."/>
            <person name="Martin F.M."/>
        </authorList>
    </citation>
    <scope>NUCLEOTIDE SEQUENCE</scope>
    <source>
        <strain evidence="1">FP105234-sp</strain>
    </source>
</reference>
<evidence type="ECO:0000313" key="1">
    <source>
        <dbReference type="EMBL" id="KAI0047786.1"/>
    </source>
</evidence>
<dbReference type="Proteomes" id="UP000814033">
    <property type="component" value="Unassembled WGS sequence"/>
</dbReference>
<protein>
    <submittedName>
        <fullName evidence="1">Uncharacterized protein</fullName>
    </submittedName>
</protein>
<sequence>MLHGECVSVGMILEAEGARQLGHLGQVGLGRLARCRKAYILPVSLSDARSAKLPGSKLLGVYRLLDTMKIDKKNSGFERKIVLLARIGKTVEQKASGVLDSVIAKTLSEAAKVVADSQPGAHGYAGFEKSLKLRFGPRSTRQGYLPVEEFVAFRRHISTSRFL</sequence>
<keyword evidence="2" id="KW-1185">Reference proteome</keyword>
<reference evidence="1" key="1">
    <citation type="submission" date="2021-02" db="EMBL/GenBank/DDBJ databases">
        <authorList>
            <consortium name="DOE Joint Genome Institute"/>
            <person name="Ahrendt S."/>
            <person name="Looney B.P."/>
            <person name="Miyauchi S."/>
            <person name="Morin E."/>
            <person name="Drula E."/>
            <person name="Courty P.E."/>
            <person name="Chicoki N."/>
            <person name="Fauchery L."/>
            <person name="Kohler A."/>
            <person name="Kuo A."/>
            <person name="Labutti K."/>
            <person name="Pangilinan J."/>
            <person name="Lipzen A."/>
            <person name="Riley R."/>
            <person name="Andreopoulos W."/>
            <person name="He G."/>
            <person name="Johnson J."/>
            <person name="Barry K.W."/>
            <person name="Grigoriev I.V."/>
            <person name="Nagy L."/>
            <person name="Hibbett D."/>
            <person name="Henrissat B."/>
            <person name="Matheny P.B."/>
            <person name="Labbe J."/>
            <person name="Martin F."/>
        </authorList>
    </citation>
    <scope>NUCLEOTIDE SEQUENCE</scope>
    <source>
        <strain evidence="1">FP105234-sp</strain>
    </source>
</reference>
<evidence type="ECO:0000313" key="2">
    <source>
        <dbReference type="Proteomes" id="UP000814033"/>
    </source>
</evidence>
<comment type="caution">
    <text evidence="1">The sequence shown here is derived from an EMBL/GenBank/DDBJ whole genome shotgun (WGS) entry which is preliminary data.</text>
</comment>
<dbReference type="EMBL" id="MU275898">
    <property type="protein sequence ID" value="KAI0047786.1"/>
    <property type="molecule type" value="Genomic_DNA"/>
</dbReference>
<name>A0ACB8RUF9_9AGAM</name>